<dbReference type="Gramene" id="TraesPARA_EIv1.0_1600890.1">
    <property type="protein sequence ID" value="TraesPARA_EIv1.0_1600890.1.CDS1"/>
    <property type="gene ID" value="TraesPARA_EIv1.0_1600890"/>
</dbReference>
<dbReference type="Proteomes" id="UP000019116">
    <property type="component" value="Chromosome 5A"/>
</dbReference>
<dbReference type="Gramene" id="TraesNOR5A03G02631760.1">
    <property type="protein sequence ID" value="TraesNOR5A03G02631760.1.CDS1"/>
    <property type="gene ID" value="TraesNOR5A03G02631760"/>
</dbReference>
<keyword evidence="2" id="KW-1185">Reference proteome</keyword>
<dbReference type="EnsemblPlants" id="TraesCS5A02G104100.1">
    <property type="protein sequence ID" value="TraesCS5A02G104100.1.cds1"/>
    <property type="gene ID" value="TraesCS5A02G104100"/>
</dbReference>
<dbReference type="Gramene" id="TraesSYM5A03G02640210.1">
    <property type="protein sequence ID" value="TraesSYM5A03G02640210.1.CDS1"/>
    <property type="gene ID" value="TraesSYM5A03G02640210"/>
</dbReference>
<dbReference type="Gramene" id="TraesCS5A03G0269500.1">
    <property type="protein sequence ID" value="TraesCS5A03G0269500.1.CDS1"/>
    <property type="gene ID" value="TraesCS5A03G0269500"/>
</dbReference>
<name>A0A3B6KC15_WHEAT</name>
<dbReference type="AlphaFoldDB" id="A0A3B6KC15"/>
<dbReference type="OrthoDB" id="4092856at2759"/>
<evidence type="ECO:0000313" key="2">
    <source>
        <dbReference type="Proteomes" id="UP000019116"/>
    </source>
</evidence>
<proteinExistence type="predicted"/>
<dbReference type="Gramene" id="TraesLAC5A03G02565310.1">
    <property type="protein sequence ID" value="TraesLAC5A03G02565310.1.CDS1"/>
    <property type="gene ID" value="TraesLAC5A03G02565310"/>
</dbReference>
<dbReference type="Gramene" id="TraesCS5A02G104100.1">
    <property type="protein sequence ID" value="TraesCS5A02G104100.1.cds1"/>
    <property type="gene ID" value="TraesCS5A02G104100"/>
</dbReference>
<reference evidence="1" key="1">
    <citation type="submission" date="2018-08" db="EMBL/GenBank/DDBJ databases">
        <authorList>
            <person name="Rossello M."/>
        </authorList>
    </citation>
    <scope>NUCLEOTIDE SEQUENCE [LARGE SCALE GENOMIC DNA]</scope>
    <source>
        <strain evidence="1">cv. Chinese Spring</strain>
    </source>
</reference>
<dbReference type="Gramene" id="TraesJAG5A03G02612980.1">
    <property type="protein sequence ID" value="TraesJAG5A03G02612980.1.CDS1"/>
    <property type="gene ID" value="TraesJAG5A03G02612980"/>
</dbReference>
<organism evidence="1">
    <name type="scientific">Triticum aestivum</name>
    <name type="common">Wheat</name>
    <dbReference type="NCBI Taxonomy" id="4565"/>
    <lineage>
        <taxon>Eukaryota</taxon>
        <taxon>Viridiplantae</taxon>
        <taxon>Streptophyta</taxon>
        <taxon>Embryophyta</taxon>
        <taxon>Tracheophyta</taxon>
        <taxon>Spermatophyta</taxon>
        <taxon>Magnoliopsida</taxon>
        <taxon>Liliopsida</taxon>
        <taxon>Poales</taxon>
        <taxon>Poaceae</taxon>
        <taxon>BOP clade</taxon>
        <taxon>Pooideae</taxon>
        <taxon>Triticodae</taxon>
        <taxon>Triticeae</taxon>
        <taxon>Triticinae</taxon>
        <taxon>Triticum</taxon>
    </lineage>
</organism>
<sequence>MVDGFCHASLEDKSLKAPCKEVLSSQGKDVIKLILALSKETIAVHATEKGRALKDTAGIFLIQCEQVSCSITNPAQCILNPPELTLAPQSIFTDQL</sequence>
<reference evidence="1" key="2">
    <citation type="submission" date="2018-10" db="UniProtKB">
        <authorList>
            <consortium name="EnsemblPlants"/>
        </authorList>
    </citation>
    <scope>IDENTIFICATION</scope>
</reference>
<dbReference type="Gramene" id="TraesLDM5A03G02615360.1">
    <property type="protein sequence ID" value="TraesLDM5A03G02615360.1.CDS1"/>
    <property type="gene ID" value="TraesLDM5A03G02615360"/>
</dbReference>
<dbReference type="Gramene" id="TraesJUL5A03G02631440.1">
    <property type="protein sequence ID" value="TraesJUL5A03G02631440.1.CDS1"/>
    <property type="gene ID" value="TraesJUL5A03G02631440"/>
</dbReference>
<dbReference type="Gramene" id="TraesARI5A03G02652980.1">
    <property type="protein sequence ID" value="TraesARI5A03G02652980.1.CDS1"/>
    <property type="gene ID" value="TraesARI5A03G02652980"/>
</dbReference>
<dbReference type="OMA" id="SDHHHII"/>
<evidence type="ECO:0000313" key="1">
    <source>
        <dbReference type="EnsemblPlants" id="TraesCS5A02G104100.1.cds1"/>
    </source>
</evidence>
<dbReference type="Gramene" id="TraesSTA5A03G02602180.1">
    <property type="protein sequence ID" value="TraesSTA5A03G02602180.1.CDS1"/>
    <property type="gene ID" value="TraesSTA5A03G02602180"/>
</dbReference>
<accession>A0A3B6KC15</accession>
<protein>
    <submittedName>
        <fullName evidence="1">Uncharacterized protein</fullName>
    </submittedName>
</protein>
<dbReference type="Gramene" id="TraesMAC5A03G02609940.1">
    <property type="protein sequence ID" value="TraesMAC5A03G02609940.1.CDS1"/>
    <property type="gene ID" value="TraesMAC5A03G02609940"/>
</dbReference>